<evidence type="ECO:0000259" key="1">
    <source>
        <dbReference type="PROSITE" id="PS50914"/>
    </source>
</evidence>
<dbReference type="AlphaFoldDB" id="A0A8I0TAT3"/>
<evidence type="ECO:0000313" key="2">
    <source>
        <dbReference type="EMBL" id="MBE0562770.1"/>
    </source>
</evidence>
<name>A0A8I0TAT3_BRUAN</name>
<dbReference type="Pfam" id="PF04972">
    <property type="entry name" value="BON"/>
    <property type="match status" value="2"/>
</dbReference>
<dbReference type="PROSITE" id="PS50914">
    <property type="entry name" value="BON"/>
    <property type="match status" value="2"/>
</dbReference>
<feature type="domain" description="BON" evidence="1">
    <location>
        <begin position="51"/>
        <end position="119"/>
    </location>
</feature>
<dbReference type="PANTHER" id="PTHR34606:SF15">
    <property type="entry name" value="BON DOMAIN-CONTAINING PROTEIN"/>
    <property type="match status" value="1"/>
</dbReference>
<comment type="caution">
    <text evidence="2">The sequence shown here is derived from an EMBL/GenBank/DDBJ whole genome shotgun (WGS) entry which is preliminary data.</text>
</comment>
<dbReference type="InterPro" id="IPR014004">
    <property type="entry name" value="Transpt-assoc_nodulatn_dom_bac"/>
</dbReference>
<dbReference type="InterPro" id="IPR007055">
    <property type="entry name" value="BON_dom"/>
</dbReference>
<gene>
    <name evidence="2" type="ORF">IH622_18420</name>
</gene>
<sequence length="197" mass="20875">MKRPLAATVRRLAVVLAAVAGLSGCAGVLVGGGAAVGTAAYSERGVDGAARDVKIGTTIYARFFDFSQDLAIKIGTEVYDGRVLLTGVASSEQMRADAVRIAWTVGGVKDVLNEIQLAGGGGMELARDSWITTQLKTKITFDKEIMAVNYSIETVNRTIYLIGLAQSQAELDRVMAHARAIEYVQDVVSHVKIKGAS</sequence>
<dbReference type="SMART" id="SM00749">
    <property type="entry name" value="BON"/>
    <property type="match status" value="2"/>
</dbReference>
<dbReference type="InterPro" id="IPR051686">
    <property type="entry name" value="Lipoprotein_DolP"/>
</dbReference>
<reference evidence="2" key="1">
    <citation type="submission" date="2020-09" db="EMBL/GenBank/DDBJ databases">
        <authorList>
            <person name="Dalcin Martins P."/>
        </authorList>
    </citation>
    <scope>NUCLEOTIDE SEQUENCE</scope>
    <source>
        <strain evidence="2">MAG47</strain>
    </source>
</reference>
<dbReference type="EMBL" id="JACZKO010000048">
    <property type="protein sequence ID" value="MBE0562770.1"/>
    <property type="molecule type" value="Genomic_DNA"/>
</dbReference>
<feature type="domain" description="BON" evidence="1">
    <location>
        <begin position="127"/>
        <end position="195"/>
    </location>
</feature>
<dbReference type="PANTHER" id="PTHR34606">
    <property type="entry name" value="BON DOMAIN-CONTAINING PROTEIN"/>
    <property type="match status" value="1"/>
</dbReference>
<organism evidence="2 3">
    <name type="scientific">Brucella anthropi</name>
    <name type="common">Ochrobactrum anthropi</name>
    <dbReference type="NCBI Taxonomy" id="529"/>
    <lineage>
        <taxon>Bacteria</taxon>
        <taxon>Pseudomonadati</taxon>
        <taxon>Pseudomonadota</taxon>
        <taxon>Alphaproteobacteria</taxon>
        <taxon>Hyphomicrobiales</taxon>
        <taxon>Brucellaceae</taxon>
        <taxon>Brucella/Ochrobactrum group</taxon>
        <taxon>Brucella</taxon>
    </lineage>
</organism>
<accession>A0A8I0TAT3</accession>
<dbReference type="Proteomes" id="UP000642265">
    <property type="component" value="Unassembled WGS sequence"/>
</dbReference>
<evidence type="ECO:0000313" key="3">
    <source>
        <dbReference type="Proteomes" id="UP000642265"/>
    </source>
</evidence>
<reference evidence="2" key="2">
    <citation type="submission" date="2020-10" db="EMBL/GenBank/DDBJ databases">
        <title>Enrichment of novel Verrucomicrobia, Bacteroidetes and Krumholzibacteria in an oxygen-limited, methane- and iron-fed bioreactor inoculated with Bothnian Sea sediments.</title>
        <authorList>
            <person name="Martins P.D."/>
            <person name="de Jong A."/>
            <person name="Lenstra W.K."/>
            <person name="van Helmond N.A.G.M."/>
            <person name="Slomp C.P."/>
            <person name="Jetten M.S.M."/>
            <person name="Welte C.U."/>
            <person name="Rasigraf O."/>
        </authorList>
    </citation>
    <scope>NUCLEOTIDE SEQUENCE</scope>
    <source>
        <strain evidence="2">MAG47</strain>
    </source>
</reference>
<proteinExistence type="predicted"/>
<protein>
    <submittedName>
        <fullName evidence="2">BON domain-containing protein</fullName>
    </submittedName>
</protein>
<dbReference type="PROSITE" id="PS51257">
    <property type="entry name" value="PROKAR_LIPOPROTEIN"/>
    <property type="match status" value="1"/>
</dbReference>
<dbReference type="Gene3D" id="3.30.1340.30">
    <property type="match status" value="1"/>
</dbReference>